<reference evidence="2" key="1">
    <citation type="journal article" date="2011" name="Science">
        <title>The plant cell wall-decomposing machinery underlies the functional diversity of forest fungi.</title>
        <authorList>
            <person name="Eastwood D.C."/>
            <person name="Floudas D."/>
            <person name="Binder M."/>
            <person name="Majcherczyk A."/>
            <person name="Schneider P."/>
            <person name="Aerts A."/>
            <person name="Asiegbu F.O."/>
            <person name="Baker S.E."/>
            <person name="Barry K."/>
            <person name="Bendiksby M."/>
            <person name="Blumentritt M."/>
            <person name="Coutinho P.M."/>
            <person name="Cullen D."/>
            <person name="de Vries R.P."/>
            <person name="Gathman A."/>
            <person name="Goodell B."/>
            <person name="Henrissat B."/>
            <person name="Ihrmark K."/>
            <person name="Kauserud H."/>
            <person name="Kohler A."/>
            <person name="LaButti K."/>
            <person name="Lapidus A."/>
            <person name="Lavin J.L."/>
            <person name="Lee Y.-H."/>
            <person name="Lindquist E."/>
            <person name="Lilly W."/>
            <person name="Lucas S."/>
            <person name="Morin E."/>
            <person name="Murat C."/>
            <person name="Oguiza J.A."/>
            <person name="Park J."/>
            <person name="Pisabarro A.G."/>
            <person name="Riley R."/>
            <person name="Rosling A."/>
            <person name="Salamov A."/>
            <person name="Schmidt O."/>
            <person name="Schmutz J."/>
            <person name="Skrede I."/>
            <person name="Stenlid J."/>
            <person name="Wiebenga A."/>
            <person name="Xie X."/>
            <person name="Kuees U."/>
            <person name="Hibbett D.S."/>
            <person name="Hoffmeister D."/>
            <person name="Hoegberg N."/>
            <person name="Martin F."/>
            <person name="Grigoriev I.V."/>
            <person name="Watkinson S.C."/>
        </authorList>
    </citation>
    <scope>NUCLEOTIDE SEQUENCE [LARGE SCALE GENOMIC DNA]</scope>
    <source>
        <strain evidence="2">strain S7.3</strain>
    </source>
</reference>
<dbReference type="AlphaFoldDB" id="F8PI74"/>
<evidence type="ECO:0000313" key="1">
    <source>
        <dbReference type="EMBL" id="EGO05117.1"/>
    </source>
</evidence>
<evidence type="ECO:0000313" key="2">
    <source>
        <dbReference type="Proteomes" id="UP000008063"/>
    </source>
</evidence>
<name>F8PI74_SERL3</name>
<organism evidence="2">
    <name type="scientific">Serpula lacrymans var. lacrymans (strain S7.3)</name>
    <name type="common">Dry rot fungus</name>
    <dbReference type="NCBI Taxonomy" id="936435"/>
    <lineage>
        <taxon>Eukaryota</taxon>
        <taxon>Fungi</taxon>
        <taxon>Dikarya</taxon>
        <taxon>Basidiomycota</taxon>
        <taxon>Agaricomycotina</taxon>
        <taxon>Agaricomycetes</taxon>
        <taxon>Agaricomycetidae</taxon>
        <taxon>Boletales</taxon>
        <taxon>Coniophorineae</taxon>
        <taxon>Serpulaceae</taxon>
        <taxon>Serpula</taxon>
    </lineage>
</organism>
<dbReference type="HOGENOM" id="CLU_021992_0_0_1"/>
<dbReference type="Pfam" id="PF18759">
    <property type="entry name" value="Plavaka"/>
    <property type="match status" value="1"/>
</dbReference>
<dbReference type="Proteomes" id="UP000008063">
    <property type="component" value="Unassembled WGS sequence"/>
</dbReference>
<dbReference type="InterPro" id="IPR041078">
    <property type="entry name" value="Plavaka"/>
</dbReference>
<gene>
    <name evidence="1" type="ORF">SERLA73DRAFT_157779</name>
</gene>
<dbReference type="InParanoid" id="F8PI74"/>
<keyword evidence="2" id="KW-1185">Reference proteome</keyword>
<accession>F8PI74</accession>
<dbReference type="OrthoDB" id="2711050at2759"/>
<sequence length="745" mass="84882">MVLPTGTPPLLLGQSPLLDHKDQVQPIIEQIVRNLKYNSQDVYVQQFYIEPSSFPEFVDKLRESDYSTLRYMYDHVKGILQLSMPTPVHEVFIERLSDLLQGELSGLIRRPDGKFKCNPNTSKFLRRGQITTVPDLALRFQSLNPSTEWQDLFIVKVSHSQSLGDITQKVKKYWEELPHLVGILVVKFYESHKYAKPQYGYAEPVNMQYWYNLQKDDNIKYGPLRTADSVTWAGRFVVDMYLYEKDPKVVGKEGYARDLPMPVVLMWANSIPLKDKFNEVFNHVITRSILEMEKIMRSAPQTVANLEAESAAAQMAALEVATQDLIANHTGCPLQSGTHSRMPTTTLPTPHLHPQVLPKEISSMDLSVFNIQLDFDNFLQAFQGSVANLAHRRFQDHNKAPRSCGKAARRRSPFHSEEEFRFKEKMAHIPSMVDHTYPACGKLLKTPQGIMAHLSMSAICAWYRKGKRRELEADNLGPEQVVFDEVNLDENFYDQEDYDSDGSEDIFLNSLQEPFNNFLNDPAMQGNIQYNLNPDPEMQASSSCHPHSLHFNLDNNDDNDERVVEQNENAGKVIRVDLDAHNKWRESFHQLHQDDDEMDVDLPDNRWAPFSTELDWKFAHWALQEGVGQKSLDRLLAIPEALLPQGAHLTLGNIPSSIRHKPSQHACVLIGYLSVNKLVKKSLTTKEKIMILEPLIEAGPKGMEVTGEDGAYEKTCIGQGLNLGLQLSWSGALPTKLPRCTWKAY</sequence>
<proteinExistence type="predicted"/>
<protein>
    <submittedName>
        <fullName evidence="1">Uncharacterized protein</fullName>
    </submittedName>
</protein>
<dbReference type="EMBL" id="GL945474">
    <property type="protein sequence ID" value="EGO05117.1"/>
    <property type="molecule type" value="Genomic_DNA"/>
</dbReference>